<keyword evidence="2" id="KW-1185">Reference proteome</keyword>
<gene>
    <name evidence="1" type="ORF">H5S09_09630</name>
</gene>
<dbReference type="InterPro" id="IPR010106">
    <property type="entry name" value="RpnA"/>
</dbReference>
<dbReference type="AlphaFoldDB" id="A0A7W3UMA6"/>
<comment type="caution">
    <text evidence="1">The sequence shown here is derived from an EMBL/GenBank/DDBJ whole genome shotgun (WGS) entry which is preliminary data.</text>
</comment>
<dbReference type="Proteomes" id="UP000517106">
    <property type="component" value="Unassembled WGS sequence"/>
</dbReference>
<dbReference type="Pfam" id="PF12784">
    <property type="entry name" value="PDDEXK_2"/>
    <property type="match status" value="1"/>
</dbReference>
<dbReference type="EMBL" id="JACIVA010000055">
    <property type="protein sequence ID" value="MBB1098197.1"/>
    <property type="molecule type" value="Genomic_DNA"/>
</dbReference>
<name>A0A7W3UMA6_9LACO</name>
<dbReference type="RefSeq" id="WP_182596905.1">
    <property type="nucleotide sequence ID" value="NZ_JACIVA010000055.1"/>
</dbReference>
<reference evidence="1 2" key="1">
    <citation type="submission" date="2020-07" db="EMBL/GenBank/DDBJ databases">
        <title>Description of Limosilactobacillus balticus sp. nov., Limosilactobacillus agrestis sp. nov., Limosilactobacillus albertensis sp. nov., Limosilactobacillus rudii sp. nov., Limosilactobacillus fastidiosus sp. nov., five novel Limosilactobacillus species isolated from the vertebrate gastrointestinal tract, and proposal of 6 subspecies of Limosilactobacillus reuteri adapted to the gastrointestinal tract of specific vertebrate hosts.</title>
        <authorList>
            <person name="Li F."/>
            <person name="Cheng C."/>
            <person name="Zheng J."/>
            <person name="Quevedo R.M."/>
            <person name="Li J."/>
            <person name="Roos S."/>
            <person name="Gaenzle M.G."/>
            <person name="Walter J."/>
        </authorList>
    </citation>
    <scope>NUCLEOTIDE SEQUENCE [LARGE SCALE GENOMIC DNA]</scope>
    <source>
        <strain evidence="1 2">STM2_1</strain>
    </source>
</reference>
<dbReference type="NCBIfam" id="TIGR01784">
    <property type="entry name" value="T_den_put_tspse"/>
    <property type="match status" value="1"/>
</dbReference>
<evidence type="ECO:0000313" key="2">
    <source>
        <dbReference type="Proteomes" id="UP000517106"/>
    </source>
</evidence>
<proteinExistence type="predicted"/>
<organism evidence="1 2">
    <name type="scientific">Limosilactobacillus rudii</name>
    <dbReference type="NCBI Taxonomy" id="2759755"/>
    <lineage>
        <taxon>Bacteria</taxon>
        <taxon>Bacillati</taxon>
        <taxon>Bacillota</taxon>
        <taxon>Bacilli</taxon>
        <taxon>Lactobacillales</taxon>
        <taxon>Lactobacillaceae</taxon>
        <taxon>Limosilactobacillus</taxon>
    </lineage>
</organism>
<evidence type="ECO:0000313" key="1">
    <source>
        <dbReference type="EMBL" id="MBB1098197.1"/>
    </source>
</evidence>
<protein>
    <submittedName>
        <fullName evidence="1">Rpn family recombination-promoting nuclease/putative transposase</fullName>
    </submittedName>
</protein>
<sequence length="125" mass="14900">MTKTIRNWKTAGLTDDFIFNKVMLDEEICLEVIRRVLPDLDIQKIEIPNAQKEMKFAPDAKGIRFDIYTKDAHNNRYDVEMQMENKTNLIKRMRYYQAVNALDSYEKGKDYLKANDSYVIFFLLF</sequence>
<accession>A0A7W3UMA6</accession>